<keyword evidence="2 3" id="KW-0175">Coiled coil</keyword>
<evidence type="ECO:0000259" key="6">
    <source>
        <dbReference type="Pfam" id="PF14775"/>
    </source>
</evidence>
<dbReference type="PANTHER" id="PTHR21625:SF1">
    <property type="entry name" value="DYNEIN REGULATORY COMPLEX PROTEIN 1"/>
    <property type="match status" value="1"/>
</dbReference>
<comment type="similarity">
    <text evidence="1">Belongs to the DRC1 family.</text>
</comment>
<dbReference type="Proteomes" id="UP000674179">
    <property type="component" value="Chromosome 36"/>
</dbReference>
<evidence type="ECO:0000313" key="7">
    <source>
        <dbReference type="EMBL" id="KAG5465993.1"/>
    </source>
</evidence>
<dbReference type="EMBL" id="JAFHKP010000036">
    <property type="protein sequence ID" value="KAG5465993.1"/>
    <property type="molecule type" value="Genomic_DNA"/>
</dbReference>
<accession>A0A836GLH4</accession>
<name>A0A836GLH4_LEIEN</name>
<feature type="coiled-coil region" evidence="3">
    <location>
        <begin position="129"/>
        <end position="207"/>
    </location>
</feature>
<feature type="region of interest" description="Disordered" evidence="4">
    <location>
        <begin position="23"/>
        <end position="50"/>
    </location>
</feature>
<evidence type="ECO:0000259" key="5">
    <source>
        <dbReference type="Pfam" id="PF14772"/>
    </source>
</evidence>
<dbReference type="Pfam" id="PF14772">
    <property type="entry name" value="NYD-SP28"/>
    <property type="match status" value="1"/>
</dbReference>
<dbReference type="GeneID" id="94167999"/>
<protein>
    <submittedName>
        <fullName evidence="7">Uncharacterized protein</fullName>
    </submittedName>
</protein>
<dbReference type="GO" id="GO:0060285">
    <property type="term" value="P:cilium-dependent cell motility"/>
    <property type="evidence" value="ECO:0007669"/>
    <property type="project" value="TreeGrafter"/>
</dbReference>
<evidence type="ECO:0000256" key="4">
    <source>
        <dbReference type="SAM" id="MobiDB-lite"/>
    </source>
</evidence>
<dbReference type="GO" id="GO:0005858">
    <property type="term" value="C:axonemal dynein complex"/>
    <property type="evidence" value="ECO:0007669"/>
    <property type="project" value="InterPro"/>
</dbReference>
<proteinExistence type="inferred from homology"/>
<dbReference type="Pfam" id="PF14775">
    <property type="entry name" value="NYD-SP28_assoc"/>
    <property type="match status" value="1"/>
</dbReference>
<evidence type="ECO:0000256" key="2">
    <source>
        <dbReference type="ARBA" id="ARBA00023054"/>
    </source>
</evidence>
<dbReference type="InterPro" id="IPR039505">
    <property type="entry name" value="DRC1/2_N"/>
</dbReference>
<dbReference type="AlphaFoldDB" id="A0A836GLH4"/>
<feature type="coiled-coil region" evidence="3">
    <location>
        <begin position="292"/>
        <end position="358"/>
    </location>
</feature>
<comment type="caution">
    <text evidence="7">The sequence shown here is derived from an EMBL/GenBank/DDBJ whole genome shotgun (WGS) entry which is preliminary data.</text>
</comment>
<dbReference type="GO" id="GO:0070286">
    <property type="term" value="P:axonemal dynein complex assembly"/>
    <property type="evidence" value="ECO:0007669"/>
    <property type="project" value="InterPro"/>
</dbReference>
<keyword evidence="8" id="KW-1185">Reference proteome</keyword>
<dbReference type="InterPro" id="IPR039750">
    <property type="entry name" value="DRC1/DRC2"/>
</dbReference>
<feature type="domain" description="Dynein regulatory complex protein 1/2 N-terminal" evidence="5">
    <location>
        <begin position="74"/>
        <end position="172"/>
    </location>
</feature>
<dbReference type="OrthoDB" id="10260459at2759"/>
<feature type="domain" description="Dynein regulatory complex protein 1 C-terminal" evidence="6">
    <location>
        <begin position="563"/>
        <end position="622"/>
    </location>
</feature>
<sequence length="648" mass="75358">MADATPPLEARLEAQRARIHSKLRECRGGNESAAGSSHGASSRSAAEQKALDTRCTMSTFRHASIAATTNIRAAAEVAESQRRQHAQDVQLQLGQVQESSGADAQHEALNLQFEALYRLGVPHELHAALAEQRKECEALISVKEKLISELREQLQQREEEYVGLLRKNKDEVSRLIDTMRTSTDAYLQQYTAKLQDIEKTYEAERKAYLERCAEEVKELVKMRRTKEVEYRKQREQKLAEAQQQLEERYMSGYEDFNEVKRQHQSGVHVLREELEKSKADYLLNGERLMYNLQVLRERVKENRNAQAQYKKKIARLQETLATLLARYQDAEKRFQRTNNELTKQLHRFDRQYTDTKKKFSVFEKKDKAKYRQVWKLHHDKCQALAQECLLADRVVYEELLQMPWQPPALHYWPREEMWVEAQKDELDERSEEPPEVELSEAAQILFSILKSQAKFLVDENVRDAIQSIQGTTQEQADVEGILTTLGLNRTIDVEDMLQYFVVENEDETIALINPQEALKALQAFLIHRAAEEAKEMATRGATEKQTTAGEIQAAEKRRAAEREYWRNMAETVPKEHLQVWEELEDALSQYLAQLQLRKQLITETDTVRAQNNELRDLIRQYMQRPINYELYAPPRLLTQVAHAPSPHS</sequence>
<feature type="compositionally biased region" description="Low complexity" evidence="4">
    <location>
        <begin position="29"/>
        <end position="45"/>
    </location>
</feature>
<evidence type="ECO:0000313" key="8">
    <source>
        <dbReference type="Proteomes" id="UP000674179"/>
    </source>
</evidence>
<evidence type="ECO:0000256" key="1">
    <source>
        <dbReference type="ARBA" id="ARBA00009688"/>
    </source>
</evidence>
<dbReference type="PANTHER" id="PTHR21625">
    <property type="entry name" value="NYD-SP28 PROTEIN"/>
    <property type="match status" value="1"/>
</dbReference>
<organism evidence="7 8">
    <name type="scientific">Leishmania enriettii</name>
    <dbReference type="NCBI Taxonomy" id="5663"/>
    <lineage>
        <taxon>Eukaryota</taxon>
        <taxon>Discoba</taxon>
        <taxon>Euglenozoa</taxon>
        <taxon>Kinetoplastea</taxon>
        <taxon>Metakinetoplastina</taxon>
        <taxon>Trypanosomatida</taxon>
        <taxon>Trypanosomatidae</taxon>
        <taxon>Leishmaniinae</taxon>
        <taxon>Leishmania</taxon>
    </lineage>
</organism>
<reference evidence="7 8" key="1">
    <citation type="submission" date="2021-02" db="EMBL/GenBank/DDBJ databases">
        <title>Leishmania (Mundinia) enrietti genome sequencing and assembly.</title>
        <authorList>
            <person name="Almutairi H."/>
            <person name="Gatherer D."/>
        </authorList>
    </citation>
    <scope>NUCLEOTIDE SEQUENCE [LARGE SCALE GENOMIC DNA]</scope>
    <source>
        <strain evidence="7">CUR178</strain>
    </source>
</reference>
<evidence type="ECO:0000256" key="3">
    <source>
        <dbReference type="SAM" id="Coils"/>
    </source>
</evidence>
<dbReference type="InterPro" id="IPR029440">
    <property type="entry name" value="DRC1_C"/>
</dbReference>
<dbReference type="KEGG" id="lenr:94167999"/>
<gene>
    <name evidence="7" type="ORF">CUR178_00709</name>
</gene>
<dbReference type="GO" id="GO:0003352">
    <property type="term" value="P:regulation of cilium movement"/>
    <property type="evidence" value="ECO:0007669"/>
    <property type="project" value="TreeGrafter"/>
</dbReference>
<dbReference type="RefSeq" id="XP_067688592.1">
    <property type="nucleotide sequence ID" value="XM_067832489.1"/>
</dbReference>